<organism evidence="14 15">
    <name type="scientific">Lachnospira hominis</name>
    <name type="common">ex Liu et al. 2021</name>
    <dbReference type="NCBI Taxonomy" id="2763051"/>
    <lineage>
        <taxon>Bacteria</taxon>
        <taxon>Bacillati</taxon>
        <taxon>Bacillota</taxon>
        <taxon>Clostridia</taxon>
        <taxon>Lachnospirales</taxon>
        <taxon>Lachnospiraceae</taxon>
        <taxon>Lachnospira</taxon>
    </lineage>
</organism>
<dbReference type="PIRSF" id="PIRSF006603">
    <property type="entry name" value="DinF"/>
    <property type="match status" value="1"/>
</dbReference>
<feature type="transmembrane region" description="Helical" evidence="13">
    <location>
        <begin position="198"/>
        <end position="220"/>
    </location>
</feature>
<evidence type="ECO:0000313" key="15">
    <source>
        <dbReference type="Proteomes" id="UP000628463"/>
    </source>
</evidence>
<feature type="transmembrane region" description="Helical" evidence="13">
    <location>
        <begin position="171"/>
        <end position="192"/>
    </location>
</feature>
<keyword evidence="10" id="KW-0406">Ion transport</keyword>
<evidence type="ECO:0000256" key="13">
    <source>
        <dbReference type="SAM" id="Phobius"/>
    </source>
</evidence>
<evidence type="ECO:0000256" key="7">
    <source>
        <dbReference type="ARBA" id="ARBA00022475"/>
    </source>
</evidence>
<comment type="subcellular location">
    <subcellularLocation>
        <location evidence="2">Cell membrane</location>
        <topology evidence="2">Multi-pass membrane protein</topology>
    </subcellularLocation>
</comment>
<feature type="transmembrane region" description="Helical" evidence="13">
    <location>
        <begin position="20"/>
        <end position="41"/>
    </location>
</feature>
<evidence type="ECO:0000256" key="5">
    <source>
        <dbReference type="ARBA" id="ARBA00022448"/>
    </source>
</evidence>
<evidence type="ECO:0000313" key="14">
    <source>
        <dbReference type="EMBL" id="MBC5680794.1"/>
    </source>
</evidence>
<dbReference type="PANTHER" id="PTHR43298">
    <property type="entry name" value="MULTIDRUG RESISTANCE PROTEIN NORM-RELATED"/>
    <property type="match status" value="1"/>
</dbReference>
<dbReference type="NCBIfam" id="TIGR00797">
    <property type="entry name" value="matE"/>
    <property type="match status" value="1"/>
</dbReference>
<evidence type="ECO:0000256" key="1">
    <source>
        <dbReference type="ARBA" id="ARBA00003408"/>
    </source>
</evidence>
<protein>
    <recommendedName>
        <fullName evidence="4">Probable multidrug resistance protein NorM</fullName>
    </recommendedName>
    <alternativeName>
        <fullName evidence="12">Multidrug-efflux transporter</fullName>
    </alternativeName>
</protein>
<dbReference type="InterPro" id="IPR048279">
    <property type="entry name" value="MdtK-like"/>
</dbReference>
<keyword evidence="5" id="KW-0813">Transport</keyword>
<evidence type="ECO:0000256" key="2">
    <source>
        <dbReference type="ARBA" id="ARBA00004651"/>
    </source>
</evidence>
<dbReference type="Pfam" id="PF01554">
    <property type="entry name" value="MatE"/>
    <property type="match status" value="2"/>
</dbReference>
<accession>A0ABR7G023</accession>
<keyword evidence="11 13" id="KW-0472">Membrane</keyword>
<feature type="transmembrane region" description="Helical" evidence="13">
    <location>
        <begin position="325"/>
        <end position="344"/>
    </location>
</feature>
<feature type="transmembrane region" description="Helical" evidence="13">
    <location>
        <begin position="424"/>
        <end position="445"/>
    </location>
</feature>
<dbReference type="RefSeq" id="WP_186836750.1">
    <property type="nucleotide sequence ID" value="NZ_JACOPD010000004.1"/>
</dbReference>
<feature type="transmembrane region" description="Helical" evidence="13">
    <location>
        <begin position="364"/>
        <end position="384"/>
    </location>
</feature>
<evidence type="ECO:0000256" key="12">
    <source>
        <dbReference type="ARBA" id="ARBA00031636"/>
    </source>
</evidence>
<evidence type="ECO:0000256" key="9">
    <source>
        <dbReference type="ARBA" id="ARBA00022989"/>
    </source>
</evidence>
<keyword evidence="7" id="KW-1003">Cell membrane</keyword>
<keyword evidence="8 13" id="KW-0812">Transmembrane</keyword>
<dbReference type="EMBL" id="JACOPD010000004">
    <property type="protein sequence ID" value="MBC5680794.1"/>
    <property type="molecule type" value="Genomic_DNA"/>
</dbReference>
<feature type="transmembrane region" description="Helical" evidence="13">
    <location>
        <begin position="396"/>
        <end position="418"/>
    </location>
</feature>
<comment type="similarity">
    <text evidence="3">Belongs to the multi antimicrobial extrusion (MATE) (TC 2.A.66.1) family.</text>
</comment>
<dbReference type="InterPro" id="IPR002528">
    <property type="entry name" value="MATE_fam"/>
</dbReference>
<comment type="function">
    <text evidence="1">Multidrug efflux pump.</text>
</comment>
<dbReference type="Proteomes" id="UP000628463">
    <property type="component" value="Unassembled WGS sequence"/>
</dbReference>
<evidence type="ECO:0000256" key="11">
    <source>
        <dbReference type="ARBA" id="ARBA00023136"/>
    </source>
</evidence>
<evidence type="ECO:0000256" key="8">
    <source>
        <dbReference type="ARBA" id="ARBA00022692"/>
    </source>
</evidence>
<comment type="caution">
    <text evidence="14">The sequence shown here is derived from an EMBL/GenBank/DDBJ whole genome shotgun (WGS) entry which is preliminary data.</text>
</comment>
<feature type="transmembrane region" description="Helical" evidence="13">
    <location>
        <begin position="100"/>
        <end position="119"/>
    </location>
</feature>
<sequence>MSKKKLFNIDKNDLMFNNKVLFALLIPIVIEQLLNSFMGMVDTMMVSNLGSQAISGVSLVDSVNNLIVQLFSAMATGAAIICSHYIGMKDKKGANKAARQVVLTVAVIAIVITIIGLLFRRPILSFIFGKVEQDVMDNAVTYFLYTALSYPFLALFSAGSAIFRSCGNSRYPMVVSIISNLINVTGNAILMFGLNMGVAGAAISTLVSRIFCMVVIFIALSKPKLEIVVSQYYTIRPDFKLIASILAIGVPSGIENSMFQFGKLAIQSTVSTMGTAAIAAQAMTNILENVNGIFGIGVGMCLMTVVGQCMGAGRKEEAKYYIVKLAGIAEVGIIVSCLLVLALVKPITMLGGMEPESAKMCIEMVGAITIAKPLVWVLSFVPAYGMRAAGDVKFSMITSIITMWGCRVALCIALVRIFNMGPMAVWYGMFADWTIRGIIFTTRYFSGKWMKKVIA</sequence>
<feature type="transmembrane region" description="Helical" evidence="13">
    <location>
        <begin position="293"/>
        <end position="313"/>
    </location>
</feature>
<dbReference type="CDD" id="cd13137">
    <property type="entry name" value="MATE_NorM_like"/>
    <property type="match status" value="1"/>
</dbReference>
<dbReference type="InterPro" id="IPR050222">
    <property type="entry name" value="MATE_MdtK"/>
</dbReference>
<keyword evidence="6" id="KW-0050">Antiport</keyword>
<feature type="transmembrane region" description="Helical" evidence="13">
    <location>
        <begin position="66"/>
        <end position="88"/>
    </location>
</feature>
<evidence type="ECO:0000256" key="3">
    <source>
        <dbReference type="ARBA" id="ARBA00010199"/>
    </source>
</evidence>
<evidence type="ECO:0000256" key="10">
    <source>
        <dbReference type="ARBA" id="ARBA00023065"/>
    </source>
</evidence>
<feature type="transmembrane region" description="Helical" evidence="13">
    <location>
        <begin position="139"/>
        <end position="159"/>
    </location>
</feature>
<gene>
    <name evidence="14" type="ORF">H8S01_07455</name>
</gene>
<dbReference type="PANTHER" id="PTHR43298:SF2">
    <property type="entry name" value="FMN_FAD EXPORTER YEEO-RELATED"/>
    <property type="match status" value="1"/>
</dbReference>
<reference evidence="14 15" key="1">
    <citation type="submission" date="2020-08" db="EMBL/GenBank/DDBJ databases">
        <title>Genome public.</title>
        <authorList>
            <person name="Liu C."/>
            <person name="Sun Q."/>
        </authorList>
    </citation>
    <scope>NUCLEOTIDE SEQUENCE [LARGE SCALE GENOMIC DNA]</scope>
    <source>
        <strain evidence="14 15">NSJ-43</strain>
    </source>
</reference>
<name>A0ABR7G023_9FIRM</name>
<evidence type="ECO:0000256" key="4">
    <source>
        <dbReference type="ARBA" id="ARBA00020268"/>
    </source>
</evidence>
<keyword evidence="9 13" id="KW-1133">Transmembrane helix</keyword>
<keyword evidence="15" id="KW-1185">Reference proteome</keyword>
<evidence type="ECO:0000256" key="6">
    <source>
        <dbReference type="ARBA" id="ARBA00022449"/>
    </source>
</evidence>
<proteinExistence type="inferred from homology"/>